<reference evidence="1" key="1">
    <citation type="submission" date="2020-10" db="EMBL/GenBank/DDBJ databases">
        <authorList>
            <person name="Han B."/>
            <person name="Lu T."/>
            <person name="Zhao Q."/>
            <person name="Huang X."/>
            <person name="Zhao Y."/>
        </authorList>
    </citation>
    <scope>NUCLEOTIDE SEQUENCE</scope>
</reference>
<evidence type="ECO:0000313" key="1">
    <source>
        <dbReference type="EMBL" id="CAD6223553.1"/>
    </source>
</evidence>
<dbReference type="AlphaFoldDB" id="A0A811NJD2"/>
<dbReference type="OrthoDB" id="692677at2759"/>
<comment type="caution">
    <text evidence="1">The sequence shown here is derived from an EMBL/GenBank/DDBJ whole genome shotgun (WGS) entry which is preliminary data.</text>
</comment>
<dbReference type="Proteomes" id="UP000604825">
    <property type="component" value="Unassembled WGS sequence"/>
</dbReference>
<protein>
    <submittedName>
        <fullName evidence="1">Uncharacterized protein</fullName>
    </submittedName>
</protein>
<accession>A0A811NJD2</accession>
<keyword evidence="2" id="KW-1185">Reference proteome</keyword>
<proteinExistence type="predicted"/>
<name>A0A811NJD2_9POAL</name>
<dbReference type="EMBL" id="CAJGYO010000004">
    <property type="protein sequence ID" value="CAD6223553.1"/>
    <property type="molecule type" value="Genomic_DNA"/>
</dbReference>
<gene>
    <name evidence="1" type="ORF">NCGR_LOCUS15959</name>
</gene>
<organism evidence="1 2">
    <name type="scientific">Miscanthus lutarioriparius</name>
    <dbReference type="NCBI Taxonomy" id="422564"/>
    <lineage>
        <taxon>Eukaryota</taxon>
        <taxon>Viridiplantae</taxon>
        <taxon>Streptophyta</taxon>
        <taxon>Embryophyta</taxon>
        <taxon>Tracheophyta</taxon>
        <taxon>Spermatophyta</taxon>
        <taxon>Magnoliopsida</taxon>
        <taxon>Liliopsida</taxon>
        <taxon>Poales</taxon>
        <taxon>Poaceae</taxon>
        <taxon>PACMAD clade</taxon>
        <taxon>Panicoideae</taxon>
        <taxon>Andropogonodae</taxon>
        <taxon>Andropogoneae</taxon>
        <taxon>Saccharinae</taxon>
        <taxon>Miscanthus</taxon>
    </lineage>
</organism>
<evidence type="ECO:0000313" key="2">
    <source>
        <dbReference type="Proteomes" id="UP000604825"/>
    </source>
</evidence>
<sequence>MGVLNAVSAKTDYFNRWLLRMSTTACRSTRGPVRRRPTRSASLGSLHVALSLPTFLYWKHHVRMVLQEIAKQAVLWVMAGAKALGEVWKYQKYLEDVSKLSKCEVLVVRFAGHAIKLALLHLLKKCSGVKKIVVDYLVSRNNDKCGCIAWECQCDSWILGHGEEDIAMDLLEHVEIGALTPAYYKVEFVTMLCQYSATFQNRVTVTLIENKHSKYIQEELHIICVPNDKLVINVQSTQAGPDFRDSPL</sequence>